<evidence type="ECO:0000313" key="5">
    <source>
        <dbReference type="Proteomes" id="UP000320393"/>
    </source>
</evidence>
<comment type="similarity">
    <text evidence="1">Belongs to the RRF family.</text>
</comment>
<name>A0A537LHU8_9BACT</name>
<accession>A0A537LHU8</accession>
<comment type="caution">
    <text evidence="4">The sequence shown here is derived from an EMBL/GenBank/DDBJ whole genome shotgun (WGS) entry which is preliminary data.</text>
</comment>
<sequence>MQKTIDATRREFGAVRTGRATPALLERITVDYYGVQTPVNQVATVTAPDSRLLVVQPWD</sequence>
<dbReference type="Proteomes" id="UP000320393">
    <property type="component" value="Unassembled WGS sequence"/>
</dbReference>
<dbReference type="GO" id="GO:0006412">
    <property type="term" value="P:translation"/>
    <property type="evidence" value="ECO:0007669"/>
    <property type="project" value="UniProtKB-KW"/>
</dbReference>
<dbReference type="InterPro" id="IPR023584">
    <property type="entry name" value="Ribosome_recyc_fac_dom"/>
</dbReference>
<proteinExistence type="inferred from homology"/>
<dbReference type="GO" id="GO:0043023">
    <property type="term" value="F:ribosomal large subunit binding"/>
    <property type="evidence" value="ECO:0007669"/>
    <property type="project" value="TreeGrafter"/>
</dbReference>
<evidence type="ECO:0000256" key="1">
    <source>
        <dbReference type="ARBA" id="ARBA00005912"/>
    </source>
</evidence>
<organism evidence="4 5">
    <name type="scientific">Candidatus Segetimicrobium genomatis</name>
    <dbReference type="NCBI Taxonomy" id="2569760"/>
    <lineage>
        <taxon>Bacteria</taxon>
        <taxon>Bacillati</taxon>
        <taxon>Candidatus Sysuimicrobiota</taxon>
        <taxon>Candidatus Sysuimicrobiia</taxon>
        <taxon>Candidatus Sysuimicrobiales</taxon>
        <taxon>Candidatus Segetimicrobiaceae</taxon>
        <taxon>Candidatus Segetimicrobium</taxon>
    </lineage>
</organism>
<evidence type="ECO:0000256" key="2">
    <source>
        <dbReference type="ARBA" id="ARBA00022917"/>
    </source>
</evidence>
<dbReference type="InterPro" id="IPR036191">
    <property type="entry name" value="RRF_sf"/>
</dbReference>
<feature type="domain" description="Ribosome recycling factor" evidence="3">
    <location>
        <begin position="9"/>
        <end position="59"/>
    </location>
</feature>
<evidence type="ECO:0000259" key="3">
    <source>
        <dbReference type="Pfam" id="PF01765"/>
    </source>
</evidence>
<dbReference type="Gene3D" id="3.30.1360.40">
    <property type="match status" value="1"/>
</dbReference>
<dbReference type="EMBL" id="VBAM01000473">
    <property type="protein sequence ID" value="TMJ07542.1"/>
    <property type="molecule type" value="Genomic_DNA"/>
</dbReference>
<feature type="non-terminal residue" evidence="4">
    <location>
        <position position="59"/>
    </location>
</feature>
<keyword evidence="2" id="KW-0648">Protein biosynthesis</keyword>
<evidence type="ECO:0000313" key="4">
    <source>
        <dbReference type="EMBL" id="TMJ07542.1"/>
    </source>
</evidence>
<dbReference type="AlphaFoldDB" id="A0A537LHU8"/>
<gene>
    <name evidence="4" type="ORF">E6H02_11340</name>
</gene>
<reference evidence="4 5" key="1">
    <citation type="journal article" date="2019" name="Nat. Microbiol.">
        <title>Mediterranean grassland soil C-N compound turnover is dependent on rainfall and depth, and is mediated by genomically divergent microorganisms.</title>
        <authorList>
            <person name="Diamond S."/>
            <person name="Andeer P.F."/>
            <person name="Li Z."/>
            <person name="Crits-Christoph A."/>
            <person name="Burstein D."/>
            <person name="Anantharaman K."/>
            <person name="Lane K.R."/>
            <person name="Thomas B.C."/>
            <person name="Pan C."/>
            <person name="Northen T.R."/>
            <person name="Banfield J.F."/>
        </authorList>
    </citation>
    <scope>NUCLEOTIDE SEQUENCE [LARGE SCALE GENOMIC DNA]</scope>
    <source>
        <strain evidence="4">NP_5</strain>
    </source>
</reference>
<dbReference type="Pfam" id="PF01765">
    <property type="entry name" value="RRF"/>
    <property type="match status" value="1"/>
</dbReference>
<dbReference type="PANTHER" id="PTHR20982:SF3">
    <property type="entry name" value="MITOCHONDRIAL RIBOSOME RECYCLING FACTOR PSEUDO 1"/>
    <property type="match status" value="1"/>
</dbReference>
<dbReference type="SUPFAM" id="SSF55194">
    <property type="entry name" value="Ribosome recycling factor, RRF"/>
    <property type="match status" value="1"/>
</dbReference>
<dbReference type="PANTHER" id="PTHR20982">
    <property type="entry name" value="RIBOSOME RECYCLING FACTOR"/>
    <property type="match status" value="1"/>
</dbReference>
<protein>
    <submittedName>
        <fullName evidence="4">Ribosome recycling factor</fullName>
    </submittedName>
</protein>
<dbReference type="InterPro" id="IPR002661">
    <property type="entry name" value="Ribosome_recyc_fac"/>
</dbReference>